<protein>
    <recommendedName>
        <fullName evidence="5">BZIP domain-containing protein</fullName>
    </recommendedName>
</protein>
<dbReference type="PANTHER" id="PTHR37012">
    <property type="entry name" value="B-ZIP TRANSCRIPTION FACTOR (EUROFUNG)-RELATED"/>
    <property type="match status" value="1"/>
</dbReference>
<evidence type="ECO:0000256" key="2">
    <source>
        <dbReference type="SAM" id="MobiDB-lite"/>
    </source>
</evidence>
<reference evidence="3" key="1">
    <citation type="submission" date="2021-04" db="EMBL/GenBank/DDBJ databases">
        <title>Draft genome of Fusarium avenaceum strain F156N33, isolated from an atmospheric sample in Virginia.</title>
        <authorList>
            <person name="Yang S."/>
            <person name="Vinatzer B.A."/>
            <person name="Coleman J."/>
        </authorList>
    </citation>
    <scope>NUCLEOTIDE SEQUENCE</scope>
    <source>
        <strain evidence="3">F156N33</strain>
    </source>
</reference>
<dbReference type="EMBL" id="JAGPUO010000024">
    <property type="protein sequence ID" value="KAG5656056.1"/>
    <property type="molecule type" value="Genomic_DNA"/>
</dbReference>
<dbReference type="Proteomes" id="UP000782241">
    <property type="component" value="Unassembled WGS sequence"/>
</dbReference>
<dbReference type="Gene3D" id="1.20.5.170">
    <property type="match status" value="1"/>
</dbReference>
<dbReference type="InterPro" id="IPR046347">
    <property type="entry name" value="bZIP_sf"/>
</dbReference>
<feature type="coiled-coil region" evidence="1">
    <location>
        <begin position="29"/>
        <end position="88"/>
    </location>
</feature>
<feature type="region of interest" description="Disordered" evidence="2">
    <location>
        <begin position="142"/>
        <end position="166"/>
    </location>
</feature>
<dbReference type="SUPFAM" id="SSF57959">
    <property type="entry name" value="Leucine zipper domain"/>
    <property type="match status" value="1"/>
</dbReference>
<proteinExistence type="predicted"/>
<dbReference type="AlphaFoldDB" id="A0A9P7KR38"/>
<dbReference type="CDD" id="cd14688">
    <property type="entry name" value="bZIP_YAP"/>
    <property type="match status" value="1"/>
</dbReference>
<feature type="compositionally biased region" description="Basic and acidic residues" evidence="2">
    <location>
        <begin position="14"/>
        <end position="27"/>
    </location>
</feature>
<feature type="region of interest" description="Disordered" evidence="2">
    <location>
        <begin position="1"/>
        <end position="27"/>
    </location>
</feature>
<dbReference type="GO" id="GO:0003700">
    <property type="term" value="F:DNA-binding transcription factor activity"/>
    <property type="evidence" value="ECO:0007669"/>
    <property type="project" value="InterPro"/>
</dbReference>
<evidence type="ECO:0008006" key="5">
    <source>
        <dbReference type="Google" id="ProtNLM"/>
    </source>
</evidence>
<evidence type="ECO:0000313" key="4">
    <source>
        <dbReference type="Proteomes" id="UP000782241"/>
    </source>
</evidence>
<organism evidence="3 4">
    <name type="scientific">Fusarium avenaceum</name>
    <dbReference type="NCBI Taxonomy" id="40199"/>
    <lineage>
        <taxon>Eukaryota</taxon>
        <taxon>Fungi</taxon>
        <taxon>Dikarya</taxon>
        <taxon>Ascomycota</taxon>
        <taxon>Pezizomycotina</taxon>
        <taxon>Sordariomycetes</taxon>
        <taxon>Hypocreomycetidae</taxon>
        <taxon>Hypocreales</taxon>
        <taxon>Nectriaceae</taxon>
        <taxon>Fusarium</taxon>
        <taxon>Fusarium tricinctum species complex</taxon>
    </lineage>
</organism>
<comment type="caution">
    <text evidence="3">The sequence shown here is derived from an EMBL/GenBank/DDBJ whole genome shotgun (WGS) entry which is preliminary data.</text>
</comment>
<keyword evidence="4" id="KW-1185">Reference proteome</keyword>
<sequence length="224" mass="25204">MCTRKANAMTPEKLAQKRASDREAQRKIRARTKEYIDRLEKEIEQLKSQKCRDQKWRDCTIQSLLRRNEAMEKELVELKQGIELLEKVPHSDDSVSHRPQITEPVAYSTLPLDENNHLAGDEASCYPQGSQFLMNNNGITEYTRLQNPSSSDQQGSESSAHCPEPSIMPDLVSTGCDISYDPAALYTAVAITDYGYFQSGESTYCQDTARNSGNIATNSELNSE</sequence>
<accession>A0A9P7KR38</accession>
<feature type="compositionally biased region" description="Low complexity" evidence="2">
    <location>
        <begin position="149"/>
        <end position="159"/>
    </location>
</feature>
<evidence type="ECO:0000313" key="3">
    <source>
        <dbReference type="EMBL" id="KAG5656056.1"/>
    </source>
</evidence>
<gene>
    <name evidence="3" type="ORF">KAF25_001626</name>
</gene>
<name>A0A9P7KR38_9HYPO</name>
<keyword evidence="1" id="KW-0175">Coiled coil</keyword>
<dbReference type="PANTHER" id="PTHR37012:SF2">
    <property type="entry name" value="BZIP DOMAIN-CONTAINING PROTEIN-RELATED"/>
    <property type="match status" value="1"/>
</dbReference>
<evidence type="ECO:0000256" key="1">
    <source>
        <dbReference type="SAM" id="Coils"/>
    </source>
</evidence>